<name>A0A1J6KDW7_NICAT</name>
<dbReference type="GO" id="GO:0032797">
    <property type="term" value="C:SMN complex"/>
    <property type="evidence" value="ECO:0007669"/>
    <property type="project" value="TreeGrafter"/>
</dbReference>
<dbReference type="PANTHER" id="PTHR12794:SF0">
    <property type="entry name" value="GEM-ASSOCIATED PROTEIN 2"/>
    <property type="match status" value="1"/>
</dbReference>
<dbReference type="GO" id="GO:0000387">
    <property type="term" value="P:spliceosomal snRNP assembly"/>
    <property type="evidence" value="ECO:0007669"/>
    <property type="project" value="InterPro"/>
</dbReference>
<keyword evidence="4" id="KW-1185">Reference proteome</keyword>
<accession>A0A1J6KDW7</accession>
<comment type="similarity">
    <text evidence="1">Belongs to the gemin-2 family.</text>
</comment>
<reference evidence="3" key="1">
    <citation type="submission" date="2016-11" db="EMBL/GenBank/DDBJ databases">
        <title>The genome of Nicotiana attenuata.</title>
        <authorList>
            <person name="Xu S."/>
            <person name="Brockmoeller T."/>
            <person name="Gaquerel E."/>
            <person name="Navarro A."/>
            <person name="Kuhl H."/>
            <person name="Gase K."/>
            <person name="Ling Z."/>
            <person name="Zhou W."/>
            <person name="Kreitzer C."/>
            <person name="Stanke M."/>
            <person name="Tang H."/>
            <person name="Lyons E."/>
            <person name="Pandey P."/>
            <person name="Pandey S.P."/>
            <person name="Timmermann B."/>
            <person name="Baldwin I.T."/>
        </authorList>
    </citation>
    <scope>NUCLEOTIDE SEQUENCE [LARGE SCALE GENOMIC DNA]</scope>
    <source>
        <strain evidence="3">UT</strain>
    </source>
</reference>
<dbReference type="OrthoDB" id="428895at2759"/>
<dbReference type="STRING" id="49451.A0A1J6KDW7"/>
<feature type="region of interest" description="Disordered" evidence="2">
    <location>
        <begin position="228"/>
        <end position="276"/>
    </location>
</feature>
<evidence type="ECO:0000313" key="3">
    <source>
        <dbReference type="EMBL" id="OIT20151.1"/>
    </source>
</evidence>
<dbReference type="InterPro" id="IPR035426">
    <property type="entry name" value="Gemin2/Brr1"/>
</dbReference>
<gene>
    <name evidence="3" type="ORF">A4A49_39612</name>
</gene>
<proteinExistence type="inferred from homology"/>
<dbReference type="Pfam" id="PF04938">
    <property type="entry name" value="SIP1"/>
    <property type="match status" value="1"/>
</dbReference>
<dbReference type="AlphaFoldDB" id="A0A1J6KDW7"/>
<feature type="compositionally biased region" description="Acidic residues" evidence="2">
    <location>
        <begin position="262"/>
        <end position="275"/>
    </location>
</feature>
<dbReference type="Proteomes" id="UP000187609">
    <property type="component" value="Unassembled WGS sequence"/>
</dbReference>
<feature type="compositionally biased region" description="Basic and acidic residues" evidence="2">
    <location>
        <begin position="23"/>
        <end position="37"/>
    </location>
</feature>
<organism evidence="3 4">
    <name type="scientific">Nicotiana attenuata</name>
    <name type="common">Coyote tobacco</name>
    <dbReference type="NCBI Taxonomy" id="49451"/>
    <lineage>
        <taxon>Eukaryota</taxon>
        <taxon>Viridiplantae</taxon>
        <taxon>Streptophyta</taxon>
        <taxon>Embryophyta</taxon>
        <taxon>Tracheophyta</taxon>
        <taxon>Spermatophyta</taxon>
        <taxon>Magnoliopsida</taxon>
        <taxon>eudicotyledons</taxon>
        <taxon>Gunneridae</taxon>
        <taxon>Pentapetalae</taxon>
        <taxon>asterids</taxon>
        <taxon>lamiids</taxon>
        <taxon>Solanales</taxon>
        <taxon>Solanaceae</taxon>
        <taxon>Nicotianoideae</taxon>
        <taxon>Nicotianeae</taxon>
        <taxon>Nicotiana</taxon>
    </lineage>
</organism>
<evidence type="ECO:0000256" key="1">
    <source>
        <dbReference type="ARBA" id="ARBA00025758"/>
    </source>
</evidence>
<dbReference type="SMR" id="A0A1J6KDW7"/>
<dbReference type="Gramene" id="OIT20151">
    <property type="protein sequence ID" value="OIT20151"/>
    <property type="gene ID" value="A4A49_39612"/>
</dbReference>
<feature type="compositionally biased region" description="Basic and acidic residues" evidence="2">
    <location>
        <begin position="252"/>
        <end position="261"/>
    </location>
</feature>
<dbReference type="OMA" id="PMKEWED"/>
<dbReference type="KEGG" id="nau:109220567"/>
<feature type="compositionally biased region" description="Low complexity" evidence="2">
    <location>
        <begin position="9"/>
        <end position="21"/>
    </location>
</feature>
<feature type="region of interest" description="Disordered" evidence="2">
    <location>
        <begin position="1"/>
        <end position="37"/>
    </location>
</feature>
<sequence length="540" mass="60581">MSDDLDYHAVSASTESLSVSSNTKEHQLQTDSHSFTEKAISDKTSIDDIDWNLNLGASEVKDNTLVPKVTDFLTQSGILADESIKKEEDKGSIEENLLGSKDDGTVRCSLKIEVIDDTSMFDVSQVGKSCTVDQRSAKNRKKKNAIHQVEKENGEKTVARKAKLSNMEEAKEMNLRKGGGEEKRVYCRKELEILRFIGMEEQRKKWAEVYMGLDDTVQKKYDRLVDSYPQKHIRRPRRHVGKENAPVISGNDHSEHLHDQECNDNEESDDSDDDYSSIQRPAFIVTGEPDFDSGPPEDGLEYLRRVRWEASQLPKVKVAKVEGSRLNKEQTYYMPQIPDIASCLEHLLPLKEWEEAFLADFSELRQALSRLPANIGTSSQLHSATFVDQEHSSNQLPESIILEKFDGLMPGEDEPYLCDAGDDSALGNSIPKSSLAEKFVNGPTISVILQMDAVARVTMLRKRITAVQSMTTLSTDDCLWLFALCTAVDTPLDADTCAALRSLLRKCATLRADKSILDDEVIMLNMLITISGRYFGQSEQ</sequence>
<protein>
    <recommendedName>
        <fullName evidence="5">Gem-associated protein 2</fullName>
    </recommendedName>
</protein>
<dbReference type="GO" id="GO:0005634">
    <property type="term" value="C:nucleus"/>
    <property type="evidence" value="ECO:0007669"/>
    <property type="project" value="TreeGrafter"/>
</dbReference>
<dbReference type="Gene3D" id="1.20.58.1070">
    <property type="match status" value="1"/>
</dbReference>
<dbReference type="PANTHER" id="PTHR12794">
    <property type="entry name" value="GEMIN2"/>
    <property type="match status" value="1"/>
</dbReference>
<dbReference type="EMBL" id="MJEQ01005671">
    <property type="protein sequence ID" value="OIT20151.1"/>
    <property type="molecule type" value="Genomic_DNA"/>
</dbReference>
<comment type="caution">
    <text evidence="3">The sequence shown here is derived from an EMBL/GenBank/DDBJ whole genome shotgun (WGS) entry which is preliminary data.</text>
</comment>
<evidence type="ECO:0000313" key="4">
    <source>
        <dbReference type="Proteomes" id="UP000187609"/>
    </source>
</evidence>
<evidence type="ECO:0008006" key="5">
    <source>
        <dbReference type="Google" id="ProtNLM"/>
    </source>
</evidence>
<feature type="compositionally biased region" description="Basic residues" evidence="2">
    <location>
        <begin position="231"/>
        <end position="240"/>
    </location>
</feature>
<evidence type="ECO:0000256" key="2">
    <source>
        <dbReference type="SAM" id="MobiDB-lite"/>
    </source>
</evidence>